<dbReference type="RefSeq" id="WP_109191278.1">
    <property type="nucleotide sequence ID" value="NZ_CP029255.1"/>
</dbReference>
<accession>A0A2S1YI59</accession>
<dbReference type="EMBL" id="CP029255">
    <property type="protein sequence ID" value="AWK03722.1"/>
    <property type="molecule type" value="Genomic_DNA"/>
</dbReference>
<evidence type="ECO:0000313" key="2">
    <source>
        <dbReference type="Proteomes" id="UP000245250"/>
    </source>
</evidence>
<dbReference type="OrthoDB" id="1347825at2"/>
<sequence length="212" mass="25189">MKIINFLFLFFYLNISAQIQDEFFVNDVNSIELLTVNFCVDNLGKTSSVIIIPEKTTYKNQENIAQVVAYRKGIEYYPDSKLRNNCYDFIFRFINARFENKKLEESKISKCKEFKNGIFKYNDGAYSDIIIERDEKFQVEKNQNGFSKYKIDWINDNNYVLTYFEVSDKNLEYLIGEKIYVEIIEILEDGSYVYKSNLLDRTRITGIIKRIN</sequence>
<gene>
    <name evidence="1" type="ORF">HYN56_05570</name>
</gene>
<reference evidence="1 2" key="1">
    <citation type="submission" date="2018-05" db="EMBL/GenBank/DDBJ databases">
        <title>Genome sequencing of Flavobacterium sp. HYN0056.</title>
        <authorList>
            <person name="Yi H."/>
            <person name="Baek C."/>
        </authorList>
    </citation>
    <scope>NUCLEOTIDE SEQUENCE [LARGE SCALE GENOMIC DNA]</scope>
    <source>
        <strain evidence="1 2">HYN0056</strain>
    </source>
</reference>
<dbReference type="KEGG" id="fcr:HYN56_05570"/>
<dbReference type="AlphaFoldDB" id="A0A2S1YI59"/>
<proteinExistence type="predicted"/>
<keyword evidence="2" id="KW-1185">Reference proteome</keyword>
<dbReference type="Proteomes" id="UP000245250">
    <property type="component" value="Chromosome"/>
</dbReference>
<protein>
    <submittedName>
        <fullName evidence="1">Uncharacterized protein</fullName>
    </submittedName>
</protein>
<organism evidence="1 2">
    <name type="scientific">Flavobacterium crocinum</name>
    <dbReference type="NCBI Taxonomy" id="2183896"/>
    <lineage>
        <taxon>Bacteria</taxon>
        <taxon>Pseudomonadati</taxon>
        <taxon>Bacteroidota</taxon>
        <taxon>Flavobacteriia</taxon>
        <taxon>Flavobacteriales</taxon>
        <taxon>Flavobacteriaceae</taxon>
        <taxon>Flavobacterium</taxon>
    </lineage>
</organism>
<name>A0A2S1YI59_9FLAO</name>
<evidence type="ECO:0000313" key="1">
    <source>
        <dbReference type="EMBL" id="AWK03722.1"/>
    </source>
</evidence>